<reference evidence="3" key="1">
    <citation type="journal article" date="2015" name="BMC Genomics">
        <title>Genomic and transcriptomic analysis of the endophytic fungus Pestalotiopsis fici reveals its lifestyle and high potential for synthesis of natural products.</title>
        <authorList>
            <person name="Wang X."/>
            <person name="Zhang X."/>
            <person name="Liu L."/>
            <person name="Xiang M."/>
            <person name="Wang W."/>
            <person name="Sun X."/>
            <person name="Che Y."/>
            <person name="Guo L."/>
            <person name="Liu G."/>
            <person name="Guo L."/>
            <person name="Wang C."/>
            <person name="Yin W.B."/>
            <person name="Stadler M."/>
            <person name="Zhang X."/>
            <person name="Liu X."/>
        </authorList>
    </citation>
    <scope>NUCLEOTIDE SEQUENCE [LARGE SCALE GENOMIC DNA]</scope>
    <source>
        <strain evidence="3">W106-1 / CGMCC3.15140</strain>
    </source>
</reference>
<gene>
    <name evidence="2" type="ORF">PFICI_00983</name>
</gene>
<dbReference type="Proteomes" id="UP000030651">
    <property type="component" value="Unassembled WGS sequence"/>
</dbReference>
<keyword evidence="3" id="KW-1185">Reference proteome</keyword>
<dbReference type="eggNOG" id="ENOG502RYBJ">
    <property type="taxonomic scope" value="Eukaryota"/>
</dbReference>
<proteinExistence type="predicted"/>
<keyword evidence="1" id="KW-0732">Signal</keyword>
<protein>
    <recommendedName>
        <fullName evidence="4">Apple domain-containing protein</fullName>
    </recommendedName>
</protein>
<evidence type="ECO:0000313" key="2">
    <source>
        <dbReference type="EMBL" id="ETS87155.1"/>
    </source>
</evidence>
<dbReference type="OMA" id="AQTEYNA"/>
<accession>W3XMG3</accession>
<name>W3XMG3_PESFW</name>
<feature type="signal peptide" evidence="1">
    <location>
        <begin position="1"/>
        <end position="16"/>
    </location>
</feature>
<dbReference type="PANTHER" id="PTHR36578">
    <property type="entry name" value="CHROMOSOME 15, WHOLE GENOME SHOTGUN SEQUENCE"/>
    <property type="match status" value="1"/>
</dbReference>
<dbReference type="KEGG" id="pfy:PFICI_00983"/>
<evidence type="ECO:0000313" key="3">
    <source>
        <dbReference type="Proteomes" id="UP000030651"/>
    </source>
</evidence>
<dbReference type="AlphaFoldDB" id="W3XMG3"/>
<dbReference type="RefSeq" id="XP_007827755.1">
    <property type="nucleotide sequence ID" value="XM_007829564.1"/>
</dbReference>
<dbReference type="InParanoid" id="W3XMG3"/>
<dbReference type="OrthoDB" id="271448at2759"/>
<organism evidence="2 3">
    <name type="scientific">Pestalotiopsis fici (strain W106-1 / CGMCC3.15140)</name>
    <dbReference type="NCBI Taxonomy" id="1229662"/>
    <lineage>
        <taxon>Eukaryota</taxon>
        <taxon>Fungi</taxon>
        <taxon>Dikarya</taxon>
        <taxon>Ascomycota</taxon>
        <taxon>Pezizomycotina</taxon>
        <taxon>Sordariomycetes</taxon>
        <taxon>Xylariomycetidae</taxon>
        <taxon>Amphisphaeriales</taxon>
        <taxon>Sporocadaceae</taxon>
        <taxon>Pestalotiopsis</taxon>
    </lineage>
</organism>
<dbReference type="EMBL" id="KI912109">
    <property type="protein sequence ID" value="ETS87155.1"/>
    <property type="molecule type" value="Genomic_DNA"/>
</dbReference>
<sequence length="363" mass="37886">MKSAIFALGFAALARAQSLDFDVIDSAPVPETTTVPIGAGSTTVAYNSATAAASAAAEITASPIVDDVKMRRDMKNRLAFDKRDGNCAVQPVGYGPVPDPDTPDAFLADTDFSTAAQSATTPSGFVQSFSNLQGSNSAYAYMGYTALKSYDAATCASKCKAISGCNAFNIYFERDPSLDPGSACPNPASTTVIKCVFWGGPVYSTNAKNTGQWRSSFEVVIAGSNGYNSVGPFASPTGYTGTYIGQKAINAPLCPSGSDSYLGVKAFTSGPFDPSLCAAACSAQSDYNRAHPASDGTYKTCQFYNTYMLIKNGGTGQQLCAMYANSWDASYATNNGQYRGSDHYTIEFSVTGSNSSTPATCSS</sequence>
<dbReference type="PANTHER" id="PTHR36578:SF1">
    <property type="entry name" value="APPLE DOMAIN-CONTAINING PROTEIN"/>
    <property type="match status" value="1"/>
</dbReference>
<evidence type="ECO:0000256" key="1">
    <source>
        <dbReference type="SAM" id="SignalP"/>
    </source>
</evidence>
<dbReference type="STRING" id="1229662.W3XMG3"/>
<dbReference type="HOGENOM" id="CLU_022878_0_0_1"/>
<feature type="chain" id="PRO_5004834799" description="Apple domain-containing protein" evidence="1">
    <location>
        <begin position="17"/>
        <end position="363"/>
    </location>
</feature>
<evidence type="ECO:0008006" key="4">
    <source>
        <dbReference type="Google" id="ProtNLM"/>
    </source>
</evidence>
<dbReference type="GeneID" id="19265996"/>